<dbReference type="PROSITE" id="PS50055">
    <property type="entry name" value="TYR_PHOSPHATASE_PTP"/>
    <property type="match status" value="1"/>
</dbReference>
<dbReference type="GO" id="GO:0004725">
    <property type="term" value="F:protein tyrosine phosphatase activity"/>
    <property type="evidence" value="ECO:0007669"/>
    <property type="project" value="InterPro"/>
</dbReference>
<reference evidence="5" key="1">
    <citation type="submission" date="2017-02" db="UniProtKB">
        <authorList>
            <consortium name="WormBaseParasite"/>
        </authorList>
    </citation>
    <scope>IDENTIFICATION</scope>
</reference>
<dbReference type="WBParaSite" id="TCLT_0001076401-mRNA-1">
    <property type="protein sequence ID" value="TCLT_0001076401-mRNA-1"/>
    <property type="gene ID" value="TCLT_0001076401"/>
</dbReference>
<sequence length="279" mass="32871">MLLVDELLMEWIENVLKKGVKGLREEFLKLQQNKEVPRNEYSHFMAETNLDQNRYRNVICLDKSRVKIMKEESDNDYIHANYISTPYSERRFICTQAPLGNTVADFWYMICQQKTEFIIMLTNFNENGREKSACYFPLAIAETYPINDIVLKCHTCERRMDFPSEIWQRTIEVVLNETDRRIVTHFHWTDWPDHGVPRDFISPLRLLEEAKFIFINSLNFLKTGIGRSGCLLLMEYVLENLQYGEHCADMAAALGILREQRAGLIQNDAVRAKFMLIFH</sequence>
<dbReference type="SMART" id="SM00404">
    <property type="entry name" value="PTPc_motif"/>
    <property type="match status" value="1"/>
</dbReference>
<gene>
    <name evidence="3" type="ORF">TCLT_LOCUS10746</name>
</gene>
<evidence type="ECO:0000259" key="1">
    <source>
        <dbReference type="PROSITE" id="PS50055"/>
    </source>
</evidence>
<dbReference type="PANTHER" id="PTHR46163:SF1">
    <property type="entry name" value="PROTEIN-TYROSINE PHOSPHATASE"/>
    <property type="match status" value="1"/>
</dbReference>
<evidence type="ECO:0000313" key="3">
    <source>
        <dbReference type="EMBL" id="VDN08462.1"/>
    </source>
</evidence>
<dbReference type="Pfam" id="PF00102">
    <property type="entry name" value="Y_phosphatase"/>
    <property type="match status" value="1"/>
</dbReference>
<keyword evidence="4" id="KW-1185">Reference proteome</keyword>
<dbReference type="InterPro" id="IPR003595">
    <property type="entry name" value="Tyr_Pase_cat"/>
</dbReference>
<dbReference type="InterPro" id="IPR052782">
    <property type="entry name" value="Oocyte-zygote_transition_reg"/>
</dbReference>
<dbReference type="OMA" id="THFHWTD"/>
<dbReference type="AlphaFoldDB" id="A0A0N5DC45"/>
<dbReference type="InterPro" id="IPR000242">
    <property type="entry name" value="PTP_cat"/>
</dbReference>
<protein>
    <submittedName>
        <fullName evidence="5">Tyrosine-protein phosphatase domain-containing protein</fullName>
    </submittedName>
</protein>
<accession>A0A0N5DC45</accession>
<dbReference type="STRING" id="103827.A0A0N5DC45"/>
<evidence type="ECO:0000259" key="2">
    <source>
        <dbReference type="PROSITE" id="PS50056"/>
    </source>
</evidence>
<evidence type="ECO:0000313" key="4">
    <source>
        <dbReference type="Proteomes" id="UP000276776"/>
    </source>
</evidence>
<evidence type="ECO:0000313" key="5">
    <source>
        <dbReference type="WBParaSite" id="TCLT_0001076401-mRNA-1"/>
    </source>
</evidence>
<feature type="domain" description="Tyrosine-protein phosphatase" evidence="1">
    <location>
        <begin position="23"/>
        <end position="279"/>
    </location>
</feature>
<reference evidence="3 4" key="2">
    <citation type="submission" date="2018-11" db="EMBL/GenBank/DDBJ databases">
        <authorList>
            <consortium name="Pathogen Informatics"/>
        </authorList>
    </citation>
    <scope>NUCLEOTIDE SEQUENCE [LARGE SCALE GENOMIC DNA]</scope>
</reference>
<dbReference type="SMART" id="SM00194">
    <property type="entry name" value="PTPc"/>
    <property type="match status" value="1"/>
</dbReference>
<dbReference type="EMBL" id="UYYF01005324">
    <property type="protein sequence ID" value="VDN08462.1"/>
    <property type="molecule type" value="Genomic_DNA"/>
</dbReference>
<name>A0A0N5DC45_THECL</name>
<dbReference type="CDD" id="cd00047">
    <property type="entry name" value="PTPc"/>
    <property type="match status" value="1"/>
</dbReference>
<dbReference type="InterPro" id="IPR000387">
    <property type="entry name" value="Tyr_Pase_dom"/>
</dbReference>
<feature type="domain" description="Tyrosine specific protein phosphatases" evidence="2">
    <location>
        <begin position="224"/>
        <end position="272"/>
    </location>
</feature>
<dbReference type="SUPFAM" id="SSF52799">
    <property type="entry name" value="(Phosphotyrosine protein) phosphatases II"/>
    <property type="match status" value="1"/>
</dbReference>
<dbReference type="PANTHER" id="PTHR46163">
    <property type="entry name" value="TYROSINE-PROTEIN PHOSPHATASE-RELATED"/>
    <property type="match status" value="1"/>
</dbReference>
<dbReference type="PROSITE" id="PS50056">
    <property type="entry name" value="TYR_PHOSPHATASE_2"/>
    <property type="match status" value="1"/>
</dbReference>
<dbReference type="Gene3D" id="3.90.190.10">
    <property type="entry name" value="Protein tyrosine phosphatase superfamily"/>
    <property type="match status" value="1"/>
</dbReference>
<proteinExistence type="predicted"/>
<dbReference type="PRINTS" id="PR00700">
    <property type="entry name" value="PRTYPHPHTASE"/>
</dbReference>
<dbReference type="OrthoDB" id="10253954at2759"/>
<dbReference type="InterPro" id="IPR029021">
    <property type="entry name" value="Prot-tyrosine_phosphatase-like"/>
</dbReference>
<organism evidence="5">
    <name type="scientific">Thelazia callipaeda</name>
    <name type="common">Oriental eyeworm</name>
    <name type="synonym">Parasitic nematode</name>
    <dbReference type="NCBI Taxonomy" id="103827"/>
    <lineage>
        <taxon>Eukaryota</taxon>
        <taxon>Metazoa</taxon>
        <taxon>Ecdysozoa</taxon>
        <taxon>Nematoda</taxon>
        <taxon>Chromadorea</taxon>
        <taxon>Rhabditida</taxon>
        <taxon>Spirurina</taxon>
        <taxon>Spiruromorpha</taxon>
        <taxon>Thelazioidea</taxon>
        <taxon>Thelaziidae</taxon>
        <taxon>Thelazia</taxon>
    </lineage>
</organism>
<dbReference type="Proteomes" id="UP000276776">
    <property type="component" value="Unassembled WGS sequence"/>
</dbReference>